<reference evidence="3 4" key="1">
    <citation type="submission" date="2024-03" db="EMBL/GenBank/DDBJ databases">
        <title>Human intestinal bacterial collection.</title>
        <authorList>
            <person name="Pauvert C."/>
            <person name="Hitch T.C.A."/>
            <person name="Clavel T."/>
        </authorList>
    </citation>
    <scope>NUCLEOTIDE SEQUENCE [LARGE SCALE GENOMIC DNA]</scope>
    <source>
        <strain evidence="3 4">CLA-JM-H16</strain>
    </source>
</reference>
<evidence type="ECO:0000256" key="1">
    <source>
        <dbReference type="ARBA" id="ARBA00022679"/>
    </source>
</evidence>
<gene>
    <name evidence="3" type="ORF">WMO28_15630</name>
</gene>
<organism evidence="3 4">
    <name type="scientific">Blautia aquisgranensis</name>
    <dbReference type="NCBI Taxonomy" id="3133153"/>
    <lineage>
        <taxon>Bacteria</taxon>
        <taxon>Bacillati</taxon>
        <taxon>Bacillota</taxon>
        <taxon>Clostridia</taxon>
        <taxon>Lachnospirales</taxon>
        <taxon>Lachnospiraceae</taxon>
        <taxon>Blautia</taxon>
    </lineage>
</organism>
<name>A0ABV1BI95_9FIRM</name>
<dbReference type="Gene3D" id="2.160.10.10">
    <property type="entry name" value="Hexapeptide repeat proteins"/>
    <property type="match status" value="1"/>
</dbReference>
<keyword evidence="4" id="KW-1185">Reference proteome</keyword>
<protein>
    <submittedName>
        <fullName evidence="3">Acyltransferase</fullName>
        <ecNumber evidence="3">2.3.1.-</ecNumber>
    </submittedName>
</protein>
<dbReference type="InterPro" id="IPR018357">
    <property type="entry name" value="Hexapep_transf_CS"/>
</dbReference>
<dbReference type="InterPro" id="IPR051159">
    <property type="entry name" value="Hexapeptide_acetyltransf"/>
</dbReference>
<dbReference type="EMBL" id="JBBMEJ010000028">
    <property type="protein sequence ID" value="MEQ2372332.1"/>
    <property type="molecule type" value="Genomic_DNA"/>
</dbReference>
<evidence type="ECO:0000313" key="3">
    <source>
        <dbReference type="EMBL" id="MEQ2372332.1"/>
    </source>
</evidence>
<dbReference type="Pfam" id="PF14602">
    <property type="entry name" value="Hexapep_2"/>
    <property type="match status" value="1"/>
</dbReference>
<keyword evidence="2" id="KW-0677">Repeat</keyword>
<dbReference type="InterPro" id="IPR011004">
    <property type="entry name" value="Trimer_LpxA-like_sf"/>
</dbReference>
<proteinExistence type="predicted"/>
<comment type="caution">
    <text evidence="3">The sequence shown here is derived from an EMBL/GenBank/DDBJ whole genome shotgun (WGS) entry which is preliminary data.</text>
</comment>
<dbReference type="Proteomes" id="UP001473063">
    <property type="component" value="Unassembled WGS sequence"/>
</dbReference>
<dbReference type="CDD" id="cd04647">
    <property type="entry name" value="LbH_MAT_like"/>
    <property type="match status" value="1"/>
</dbReference>
<dbReference type="SUPFAM" id="SSF51161">
    <property type="entry name" value="Trimeric LpxA-like enzymes"/>
    <property type="match status" value="1"/>
</dbReference>
<dbReference type="EC" id="2.3.1.-" evidence="3"/>
<dbReference type="InterPro" id="IPR001451">
    <property type="entry name" value="Hexapep"/>
</dbReference>
<keyword evidence="3" id="KW-0012">Acyltransferase</keyword>
<dbReference type="RefSeq" id="WP_349057581.1">
    <property type="nucleotide sequence ID" value="NZ_JBBMEJ010000028.1"/>
</dbReference>
<keyword evidence="1 3" id="KW-0808">Transferase</keyword>
<sequence>MGGYGTHLKVKGILRIHNPKGTIIIGNNVRINSAEWANPIGFTGRTNFKVISTGTIKVGNDVGISCASFVSNSEITIGNRVLIGAGVKIYDTDFHSLNKEERFATMRKVENINTNKISIGDDCFIGAGTMILKGVQIGDNVVVGANSVVTKNLESNAIYAGNPAKMIRKI</sequence>
<dbReference type="PROSITE" id="PS00101">
    <property type="entry name" value="HEXAPEP_TRANSFERASES"/>
    <property type="match status" value="1"/>
</dbReference>
<evidence type="ECO:0000256" key="2">
    <source>
        <dbReference type="ARBA" id="ARBA00022737"/>
    </source>
</evidence>
<dbReference type="PANTHER" id="PTHR23416">
    <property type="entry name" value="SIALIC ACID SYNTHASE-RELATED"/>
    <property type="match status" value="1"/>
</dbReference>
<evidence type="ECO:0000313" key="4">
    <source>
        <dbReference type="Proteomes" id="UP001473063"/>
    </source>
</evidence>
<accession>A0ABV1BI95</accession>
<dbReference type="GO" id="GO:0016746">
    <property type="term" value="F:acyltransferase activity"/>
    <property type="evidence" value="ECO:0007669"/>
    <property type="project" value="UniProtKB-KW"/>
</dbReference>